<gene>
    <name evidence="1" type="ORF">NDU88_005817</name>
</gene>
<dbReference type="AlphaFoldDB" id="A0AAV7QMD3"/>
<name>A0AAV7QMD3_PLEWA</name>
<proteinExistence type="predicted"/>
<keyword evidence="2" id="KW-1185">Reference proteome</keyword>
<evidence type="ECO:0008006" key="3">
    <source>
        <dbReference type="Google" id="ProtNLM"/>
    </source>
</evidence>
<protein>
    <recommendedName>
        <fullName evidence="3">Secreted protein</fullName>
    </recommendedName>
</protein>
<comment type="caution">
    <text evidence="1">The sequence shown here is derived from an EMBL/GenBank/DDBJ whole genome shotgun (WGS) entry which is preliminary data.</text>
</comment>
<sequence>MFSSSATAAPVPVGPSVTSQCVSAIVPSSWISIQALAALCGAAQAARGNMSSRQALTFLGRHAVHGRLAAWLPRRHRGDQDVFLQQLPRSTLVHLLCFALSYSSSTSRPYQACHPQPGNLRPP</sequence>
<reference evidence="1" key="1">
    <citation type="journal article" date="2022" name="bioRxiv">
        <title>Sequencing and chromosome-scale assembly of the giantPleurodeles waltlgenome.</title>
        <authorList>
            <person name="Brown T."/>
            <person name="Elewa A."/>
            <person name="Iarovenko S."/>
            <person name="Subramanian E."/>
            <person name="Araus A.J."/>
            <person name="Petzold A."/>
            <person name="Susuki M."/>
            <person name="Suzuki K.-i.T."/>
            <person name="Hayashi T."/>
            <person name="Toyoda A."/>
            <person name="Oliveira C."/>
            <person name="Osipova E."/>
            <person name="Leigh N.D."/>
            <person name="Simon A."/>
            <person name="Yun M.H."/>
        </authorList>
    </citation>
    <scope>NUCLEOTIDE SEQUENCE</scope>
    <source>
        <strain evidence="1">20211129_DDA</strain>
        <tissue evidence="1">Liver</tissue>
    </source>
</reference>
<organism evidence="1 2">
    <name type="scientific">Pleurodeles waltl</name>
    <name type="common">Iberian ribbed newt</name>
    <dbReference type="NCBI Taxonomy" id="8319"/>
    <lineage>
        <taxon>Eukaryota</taxon>
        <taxon>Metazoa</taxon>
        <taxon>Chordata</taxon>
        <taxon>Craniata</taxon>
        <taxon>Vertebrata</taxon>
        <taxon>Euteleostomi</taxon>
        <taxon>Amphibia</taxon>
        <taxon>Batrachia</taxon>
        <taxon>Caudata</taxon>
        <taxon>Salamandroidea</taxon>
        <taxon>Salamandridae</taxon>
        <taxon>Pleurodelinae</taxon>
        <taxon>Pleurodeles</taxon>
    </lineage>
</organism>
<accession>A0AAV7QMD3</accession>
<dbReference type="Proteomes" id="UP001066276">
    <property type="component" value="Chromosome 6"/>
</dbReference>
<evidence type="ECO:0000313" key="1">
    <source>
        <dbReference type="EMBL" id="KAJ1139445.1"/>
    </source>
</evidence>
<evidence type="ECO:0000313" key="2">
    <source>
        <dbReference type="Proteomes" id="UP001066276"/>
    </source>
</evidence>
<dbReference type="EMBL" id="JANPWB010000010">
    <property type="protein sequence ID" value="KAJ1139445.1"/>
    <property type="molecule type" value="Genomic_DNA"/>
</dbReference>